<proteinExistence type="inferred from homology"/>
<evidence type="ECO:0000256" key="5">
    <source>
        <dbReference type="PIRNR" id="PIRNR025023"/>
    </source>
</evidence>
<dbReference type="AlphaFoldDB" id="A0AAV7Y9Z1"/>
<dbReference type="GO" id="GO:0000993">
    <property type="term" value="F:RNA polymerase II complex binding"/>
    <property type="evidence" value="ECO:0007669"/>
    <property type="project" value="TreeGrafter"/>
</dbReference>
<evidence type="ECO:0000259" key="6">
    <source>
        <dbReference type="SMART" id="SM01389"/>
    </source>
</evidence>
<dbReference type="InterPro" id="IPR029040">
    <property type="entry name" value="RPABC4/Spt4"/>
</dbReference>
<evidence type="ECO:0000256" key="3">
    <source>
        <dbReference type="ARBA" id="ARBA00023163"/>
    </source>
</evidence>
<gene>
    <name evidence="7" type="ORF">M0812_28150</name>
    <name evidence="8" type="ORF">M0813_27677</name>
</gene>
<accession>A0AAV7Y9Z1</accession>
<dbReference type="GO" id="GO:0140673">
    <property type="term" value="P:transcription elongation-coupled chromatin remodeling"/>
    <property type="evidence" value="ECO:0007669"/>
    <property type="project" value="InterPro"/>
</dbReference>
<dbReference type="CDD" id="cd07973">
    <property type="entry name" value="Spt4"/>
    <property type="match status" value="1"/>
</dbReference>
<evidence type="ECO:0000313" key="8">
    <source>
        <dbReference type="EMBL" id="KAJ6236932.1"/>
    </source>
</evidence>
<keyword evidence="10" id="KW-1185">Reference proteome</keyword>
<sequence>MSYLKSTIVPFSQTNTRACLVCGLIKTHEQFGTDGCDNCPFLEMIQDDEKIGVCTSPSYEGCVALMDPQKSWVGKWKGWVGKKPGCYALIVNGELPEDIVQELQERDINYIPLNQNN</sequence>
<dbReference type="Proteomes" id="UP001146793">
    <property type="component" value="Unassembled WGS sequence"/>
</dbReference>
<evidence type="ECO:0000256" key="1">
    <source>
        <dbReference type="ARBA" id="ARBA00004123"/>
    </source>
</evidence>
<dbReference type="SMART" id="SM01389">
    <property type="entry name" value="Spt4"/>
    <property type="match status" value="1"/>
</dbReference>
<dbReference type="EMBL" id="JANTQA010000070">
    <property type="protein sequence ID" value="KAJ3425705.1"/>
    <property type="molecule type" value="Genomic_DNA"/>
</dbReference>
<feature type="domain" description="Spt4/RpoE2 zinc finger" evidence="6">
    <location>
        <begin position="16"/>
        <end position="92"/>
    </location>
</feature>
<evidence type="ECO:0000313" key="10">
    <source>
        <dbReference type="Proteomes" id="UP001150062"/>
    </source>
</evidence>
<dbReference type="GO" id="GO:0006355">
    <property type="term" value="P:regulation of DNA-templated transcription"/>
    <property type="evidence" value="ECO:0007669"/>
    <property type="project" value="InterPro"/>
</dbReference>
<keyword evidence="3 5" id="KW-0804">Transcription</keyword>
<dbReference type="Gene3D" id="3.30.40.210">
    <property type="match status" value="1"/>
</dbReference>
<reference evidence="8" key="1">
    <citation type="submission" date="2022-08" db="EMBL/GenBank/DDBJ databases">
        <title>Novel sulfate-reducing endosymbionts in the free-living metamonad Anaeramoeba.</title>
        <authorList>
            <person name="Jerlstrom-Hultqvist J."/>
            <person name="Cepicka I."/>
            <person name="Gallot-Lavallee L."/>
            <person name="Salas-Leiva D."/>
            <person name="Curtis B.A."/>
            <person name="Zahonova K."/>
            <person name="Pipaliya S."/>
            <person name="Dacks J."/>
            <person name="Roger A.J."/>
        </authorList>
    </citation>
    <scope>NUCLEOTIDE SEQUENCE</scope>
    <source>
        <strain evidence="8">Schooner1</strain>
    </source>
</reference>
<name>A0AAV7Y9Z1_9EUKA</name>
<dbReference type="Pfam" id="PF06093">
    <property type="entry name" value="Spt4"/>
    <property type="match status" value="1"/>
</dbReference>
<dbReference type="EMBL" id="JAOAOG010000242">
    <property type="protein sequence ID" value="KAJ6236932.1"/>
    <property type="molecule type" value="Genomic_DNA"/>
</dbReference>
<comment type="caution">
    <text evidence="7">The sequence shown here is derived from an EMBL/GenBank/DDBJ whole genome shotgun (WGS) entry which is preliminary data.</text>
</comment>
<comment type="similarity">
    <text evidence="2 5">Belongs to the SPT4 family.</text>
</comment>
<comment type="subcellular location">
    <subcellularLocation>
        <location evidence="1 5">Nucleus</location>
    </subcellularLocation>
</comment>
<dbReference type="InterPro" id="IPR022800">
    <property type="entry name" value="Spt4/RpoE2_Znf"/>
</dbReference>
<dbReference type="InterPro" id="IPR009287">
    <property type="entry name" value="Spt4"/>
</dbReference>
<dbReference type="InterPro" id="IPR038510">
    <property type="entry name" value="Spt4_sf"/>
</dbReference>
<reference evidence="7" key="2">
    <citation type="submission" date="2022-08" db="EMBL/GenBank/DDBJ databases">
        <title>Novel sulphate-reducing endosymbionts in the free-living metamonad Anaeramoeba.</title>
        <authorList>
            <person name="Jerlstrom-Hultqvist J."/>
            <person name="Cepicka I."/>
            <person name="Gallot-Lavallee L."/>
            <person name="Salas-Leiva D."/>
            <person name="Curtis B.A."/>
            <person name="Zahonova K."/>
            <person name="Pipaliya S."/>
            <person name="Dacks J."/>
            <person name="Roger A.J."/>
        </authorList>
    </citation>
    <scope>NUCLEOTIDE SEQUENCE</scope>
    <source>
        <strain evidence="7">Busselton2</strain>
    </source>
</reference>
<dbReference type="SUPFAM" id="SSF63393">
    <property type="entry name" value="RNA polymerase subunits"/>
    <property type="match status" value="1"/>
</dbReference>
<organism evidence="7 9">
    <name type="scientific">Anaeramoeba flamelloides</name>
    <dbReference type="NCBI Taxonomy" id="1746091"/>
    <lineage>
        <taxon>Eukaryota</taxon>
        <taxon>Metamonada</taxon>
        <taxon>Anaeramoebidae</taxon>
        <taxon>Anaeramoeba</taxon>
    </lineage>
</organism>
<dbReference type="PIRSF" id="PIRSF025023">
    <property type="entry name" value="Spt4"/>
    <property type="match status" value="1"/>
</dbReference>
<dbReference type="GO" id="GO:0032044">
    <property type="term" value="C:DSIF complex"/>
    <property type="evidence" value="ECO:0007669"/>
    <property type="project" value="TreeGrafter"/>
</dbReference>
<protein>
    <submittedName>
        <fullName evidence="7 8">Suppressor of ty</fullName>
    </submittedName>
</protein>
<dbReference type="Proteomes" id="UP001150062">
    <property type="component" value="Unassembled WGS sequence"/>
</dbReference>
<evidence type="ECO:0000313" key="7">
    <source>
        <dbReference type="EMBL" id="KAJ3425705.1"/>
    </source>
</evidence>
<evidence type="ECO:0000256" key="4">
    <source>
        <dbReference type="ARBA" id="ARBA00023242"/>
    </source>
</evidence>
<evidence type="ECO:0000313" key="9">
    <source>
        <dbReference type="Proteomes" id="UP001146793"/>
    </source>
</evidence>
<dbReference type="PANTHER" id="PTHR12882:SF1">
    <property type="entry name" value="TRANSCRIPTION ELONGATION FACTOR SPT4"/>
    <property type="match status" value="1"/>
</dbReference>
<keyword evidence="4 5" id="KW-0539">Nucleus</keyword>
<dbReference type="GO" id="GO:0008270">
    <property type="term" value="F:zinc ion binding"/>
    <property type="evidence" value="ECO:0007669"/>
    <property type="project" value="InterPro"/>
</dbReference>
<evidence type="ECO:0000256" key="2">
    <source>
        <dbReference type="ARBA" id="ARBA00010464"/>
    </source>
</evidence>
<dbReference type="PANTHER" id="PTHR12882">
    <property type="entry name" value="SUPPRESSOR OF TY 4"/>
    <property type="match status" value="1"/>
</dbReference>